<dbReference type="Pfam" id="PF00990">
    <property type="entry name" value="GGDEF"/>
    <property type="match status" value="1"/>
</dbReference>
<dbReference type="CDD" id="cd12914">
    <property type="entry name" value="PDC1_DGC_like"/>
    <property type="match status" value="1"/>
</dbReference>
<evidence type="ECO:0000256" key="10">
    <source>
        <dbReference type="SAM" id="Phobius"/>
    </source>
</evidence>
<dbReference type="SUPFAM" id="SSF103190">
    <property type="entry name" value="Sensory domain-like"/>
    <property type="match status" value="1"/>
</dbReference>
<keyword evidence="5" id="KW-1003">Cell membrane</keyword>
<dbReference type="Proteomes" id="UP000185766">
    <property type="component" value="Unassembled WGS sequence"/>
</dbReference>
<keyword evidence="13" id="KW-1185">Reference proteome</keyword>
<dbReference type="InterPro" id="IPR029151">
    <property type="entry name" value="Sensor-like_sf"/>
</dbReference>
<evidence type="ECO:0000256" key="2">
    <source>
        <dbReference type="ARBA" id="ARBA00004533"/>
    </source>
</evidence>
<comment type="subcellular location">
    <subcellularLocation>
        <location evidence="2">Cell inner membrane</location>
    </subcellularLocation>
    <subcellularLocation>
        <location evidence="3">Cell membrane</location>
        <topology evidence="3">Multi-pass membrane protein</topology>
    </subcellularLocation>
</comment>
<dbReference type="CDD" id="cd01949">
    <property type="entry name" value="GGDEF"/>
    <property type="match status" value="1"/>
</dbReference>
<organism evidence="12 13">
    <name type="scientific">Atopomonas hussainii</name>
    <dbReference type="NCBI Taxonomy" id="1429083"/>
    <lineage>
        <taxon>Bacteria</taxon>
        <taxon>Pseudomonadati</taxon>
        <taxon>Pseudomonadota</taxon>
        <taxon>Gammaproteobacteria</taxon>
        <taxon>Pseudomonadales</taxon>
        <taxon>Pseudomonadaceae</taxon>
        <taxon>Atopomonas</taxon>
    </lineage>
</organism>
<protein>
    <recommendedName>
        <fullName evidence="4">diguanylate cyclase</fullName>
        <ecNumber evidence="4">2.7.7.65</ecNumber>
    </recommendedName>
</protein>
<evidence type="ECO:0000256" key="6">
    <source>
        <dbReference type="ARBA" id="ARBA00022692"/>
    </source>
</evidence>
<dbReference type="GO" id="GO:0005886">
    <property type="term" value="C:plasma membrane"/>
    <property type="evidence" value="ECO:0007669"/>
    <property type="project" value="UniProtKB-SubCell"/>
</dbReference>
<dbReference type="RefSeq" id="WP_074865674.1">
    <property type="nucleotide sequence ID" value="NZ_FOAS01000004.1"/>
</dbReference>
<proteinExistence type="predicted"/>
<keyword evidence="7 10" id="KW-1133">Transmembrane helix</keyword>
<keyword evidence="8 10" id="KW-0472">Membrane</keyword>
<evidence type="ECO:0000256" key="5">
    <source>
        <dbReference type="ARBA" id="ARBA00022475"/>
    </source>
</evidence>
<feature type="transmembrane region" description="Helical" evidence="10">
    <location>
        <begin position="25"/>
        <end position="42"/>
    </location>
</feature>
<evidence type="ECO:0000256" key="4">
    <source>
        <dbReference type="ARBA" id="ARBA00012528"/>
    </source>
</evidence>
<dbReference type="EMBL" id="FOAS01000004">
    <property type="protein sequence ID" value="SEK64456.1"/>
    <property type="molecule type" value="Genomic_DNA"/>
</dbReference>
<evidence type="ECO:0000256" key="3">
    <source>
        <dbReference type="ARBA" id="ARBA00004651"/>
    </source>
</evidence>
<feature type="transmembrane region" description="Helical" evidence="10">
    <location>
        <begin position="317"/>
        <end position="338"/>
    </location>
</feature>
<dbReference type="Gene3D" id="3.30.70.270">
    <property type="match status" value="1"/>
</dbReference>
<dbReference type="EC" id="2.7.7.65" evidence="4"/>
<comment type="cofactor">
    <cofactor evidence="1">
        <name>Mg(2+)</name>
        <dbReference type="ChEBI" id="CHEBI:18420"/>
    </cofactor>
</comment>
<dbReference type="AlphaFoldDB" id="A0A1H7IPS6"/>
<evidence type="ECO:0000313" key="12">
    <source>
        <dbReference type="EMBL" id="SEK64456.1"/>
    </source>
</evidence>
<dbReference type="PROSITE" id="PS50887">
    <property type="entry name" value="GGDEF"/>
    <property type="match status" value="1"/>
</dbReference>
<dbReference type="PANTHER" id="PTHR45138">
    <property type="entry name" value="REGULATORY COMPONENTS OF SENSORY TRANSDUCTION SYSTEM"/>
    <property type="match status" value="1"/>
</dbReference>
<comment type="catalytic activity">
    <reaction evidence="9">
        <text>2 GTP = 3',3'-c-di-GMP + 2 diphosphate</text>
        <dbReference type="Rhea" id="RHEA:24898"/>
        <dbReference type="ChEBI" id="CHEBI:33019"/>
        <dbReference type="ChEBI" id="CHEBI:37565"/>
        <dbReference type="ChEBI" id="CHEBI:58805"/>
        <dbReference type="EC" id="2.7.7.65"/>
    </reaction>
</comment>
<name>A0A1H7IPS6_9GAMM</name>
<evidence type="ECO:0000256" key="1">
    <source>
        <dbReference type="ARBA" id="ARBA00001946"/>
    </source>
</evidence>
<evidence type="ECO:0000313" key="13">
    <source>
        <dbReference type="Proteomes" id="UP000185766"/>
    </source>
</evidence>
<dbReference type="Gene3D" id="3.30.450.20">
    <property type="entry name" value="PAS domain"/>
    <property type="match status" value="2"/>
</dbReference>
<dbReference type="SMART" id="SM00267">
    <property type="entry name" value="GGDEF"/>
    <property type="match status" value="1"/>
</dbReference>
<dbReference type="FunFam" id="3.30.70.270:FF:000001">
    <property type="entry name" value="Diguanylate cyclase domain protein"/>
    <property type="match status" value="1"/>
</dbReference>
<evidence type="ECO:0000256" key="7">
    <source>
        <dbReference type="ARBA" id="ARBA00022989"/>
    </source>
</evidence>
<dbReference type="InterPro" id="IPR000160">
    <property type="entry name" value="GGDEF_dom"/>
</dbReference>
<accession>A0A1H7IPS6</accession>
<dbReference type="SUPFAM" id="SSF55073">
    <property type="entry name" value="Nucleotide cyclase"/>
    <property type="match status" value="1"/>
</dbReference>
<dbReference type="STRING" id="1429083.GCA_001885685_02761"/>
<sequence>MSHESGNARAFSRRFSQWLTHSPRLATLCLAWLPFALIYLLAQQGMRYYQDSEAQRLLDIEWAAIQKDAEGAALNLARSYHLLNDLPEALASSQDVRDLLTGKQDTQQTSQWLEQLTQRSEPDLIWVLDKQGIAVASSNYEQEESLIGTDYSDREYFTAAMQAQQGRQFVVGRQTNTPGLYFSSQVHSGDTALGVVATRLTSTQLQQLLRGVQGFISDELGVVIIANDPSLTYLRLPDALANQLSSAQLLARYKRDTFMPLPFNRLAFMGHTLWQRSDRPGECYLWVSHTDPYTNMTVHVTSDLPTLKRLDEGIARLNLWLLLLSFLLAWALTAALIYRLKTLQQADNLTLSNQALERLNQELLEQASRDYLTGIPNRRRFSLTLPHEIERARRYQRPLCLAVLDLDHFKQLNDRYGHAAGDAALCHTTNLLNSGLRQSDLLARLGGEEFGLVLPETALSGAALFVDRLRSQLESQPLLFDGQTIHITLSAGIAQLEHSDNNADSLFSRADQALYRAKQQGRNQVATASTLS</sequence>
<keyword evidence="6 10" id="KW-0812">Transmembrane</keyword>
<dbReference type="InterPro" id="IPR050469">
    <property type="entry name" value="Diguanylate_Cyclase"/>
</dbReference>
<dbReference type="InterPro" id="IPR029787">
    <property type="entry name" value="Nucleotide_cyclase"/>
</dbReference>
<dbReference type="GO" id="GO:0052621">
    <property type="term" value="F:diguanylate cyclase activity"/>
    <property type="evidence" value="ECO:0007669"/>
    <property type="project" value="UniProtKB-EC"/>
</dbReference>
<feature type="domain" description="GGDEF" evidence="11">
    <location>
        <begin position="397"/>
        <end position="530"/>
    </location>
</feature>
<dbReference type="NCBIfam" id="TIGR00254">
    <property type="entry name" value="GGDEF"/>
    <property type="match status" value="1"/>
</dbReference>
<dbReference type="InterPro" id="IPR043128">
    <property type="entry name" value="Rev_trsase/Diguanyl_cyclase"/>
</dbReference>
<dbReference type="Pfam" id="PF02743">
    <property type="entry name" value="dCache_1"/>
    <property type="match status" value="1"/>
</dbReference>
<dbReference type="InterPro" id="IPR033479">
    <property type="entry name" value="dCache_1"/>
</dbReference>
<gene>
    <name evidence="12" type="ORF">SAMN05216214_10436</name>
</gene>
<evidence type="ECO:0000256" key="8">
    <source>
        <dbReference type="ARBA" id="ARBA00023136"/>
    </source>
</evidence>
<dbReference type="PANTHER" id="PTHR45138:SF9">
    <property type="entry name" value="DIGUANYLATE CYCLASE DGCM-RELATED"/>
    <property type="match status" value="1"/>
</dbReference>
<reference evidence="12 13" key="1">
    <citation type="submission" date="2016-10" db="EMBL/GenBank/DDBJ databases">
        <authorList>
            <person name="de Groot N.N."/>
        </authorList>
    </citation>
    <scope>NUCLEOTIDE SEQUENCE [LARGE SCALE GENOMIC DNA]</scope>
    <source>
        <strain evidence="12 13">JCM 19513</strain>
    </source>
</reference>
<evidence type="ECO:0000259" key="11">
    <source>
        <dbReference type="PROSITE" id="PS50887"/>
    </source>
</evidence>
<evidence type="ECO:0000256" key="9">
    <source>
        <dbReference type="ARBA" id="ARBA00034247"/>
    </source>
</evidence>